<reference evidence="4 5" key="1">
    <citation type="journal article" date="2014" name="BMC Genomics">
        <title>Comparative genome sequencing reveals chemotype-specific gene clusters in the toxigenic black mold Stachybotrys.</title>
        <authorList>
            <person name="Semeiks J."/>
            <person name="Borek D."/>
            <person name="Otwinowski Z."/>
            <person name="Grishin N.V."/>
        </authorList>
    </citation>
    <scope>NUCLEOTIDE SEQUENCE [LARGE SCALE GENOMIC DNA]</scope>
    <source>
        <strain evidence="5">CBS 109288 / IBT 7711</strain>
    </source>
</reference>
<dbReference type="InterPro" id="IPR042183">
    <property type="entry name" value="MmgE/PrpD_sf_1"/>
</dbReference>
<feature type="transmembrane region" description="Helical" evidence="2">
    <location>
        <begin position="16"/>
        <end position="37"/>
    </location>
</feature>
<dbReference type="Gene3D" id="1.10.4100.10">
    <property type="entry name" value="2-methylcitrate dehydratase PrpD"/>
    <property type="match status" value="1"/>
</dbReference>
<protein>
    <recommendedName>
        <fullName evidence="3">MmgE/PrpD N-terminal domain-containing protein</fullName>
    </recommendedName>
</protein>
<organism evidence="4 5">
    <name type="scientific">Stachybotrys chartarum (strain CBS 109288 / IBT 7711)</name>
    <name type="common">Toxic black mold</name>
    <name type="synonym">Stilbospora chartarum</name>
    <dbReference type="NCBI Taxonomy" id="1280523"/>
    <lineage>
        <taxon>Eukaryota</taxon>
        <taxon>Fungi</taxon>
        <taxon>Dikarya</taxon>
        <taxon>Ascomycota</taxon>
        <taxon>Pezizomycotina</taxon>
        <taxon>Sordariomycetes</taxon>
        <taxon>Hypocreomycetidae</taxon>
        <taxon>Hypocreales</taxon>
        <taxon>Stachybotryaceae</taxon>
        <taxon>Stachybotrys</taxon>
    </lineage>
</organism>
<evidence type="ECO:0000259" key="3">
    <source>
        <dbReference type="Pfam" id="PF03972"/>
    </source>
</evidence>
<dbReference type="Proteomes" id="UP000028045">
    <property type="component" value="Unassembled WGS sequence"/>
</dbReference>
<proteinExistence type="inferred from homology"/>
<dbReference type="PANTHER" id="PTHR16943:SF8">
    <property type="entry name" value="2-METHYLCITRATE DEHYDRATASE"/>
    <property type="match status" value="1"/>
</dbReference>
<dbReference type="EMBL" id="KL648207">
    <property type="protein sequence ID" value="KEY71745.1"/>
    <property type="molecule type" value="Genomic_DNA"/>
</dbReference>
<dbReference type="Pfam" id="PF03972">
    <property type="entry name" value="MmgE_PrpD_N"/>
    <property type="match status" value="1"/>
</dbReference>
<sequence length="457" mass="48758">MAEFAANSTFESLPPYFVALLSVFILDTFAVMLSGAVQPVYQSAKKAIEISHGVSGNSTYATLDGTQTTLSGQMYMMGLAAGAFEFDHVIEGSHPSSSVFPALFCVAAAYGKSGKDLLSAMAVGYEFATRLGYAVGGEDAEEETSFHAMINGSPATAAAVGNLLGWDADTIASAIGLAASSSSGLYAWINTEAMTRRTHPASQGQLGAEAALLARAGIAGPPDVIENTYGYLSAFSRQPEPEVLLENLGTEWMSAEQVLKALPVHARALGFAYAIDQYREEHSWSAADISNVTLYAGPPTLDSRNWILEPMSLSTAQYSIPFGIIASLVTDLRNPLNMNDALVFSPTARDLAANINSVSISDDPTYFYGYMTFNIGTEFANVTVDHYPGLPESEGYEQLAEEKLFAVLRALGLEEDGDDLRNKIANLMDLDDVSTILDELISLGTIGTRNYLAGSEN</sequence>
<dbReference type="InterPro" id="IPR045336">
    <property type="entry name" value="MmgE_PrpD_N"/>
</dbReference>
<keyword evidence="2" id="KW-0812">Transmembrane</keyword>
<evidence type="ECO:0000313" key="5">
    <source>
        <dbReference type="Proteomes" id="UP000028045"/>
    </source>
</evidence>
<dbReference type="InterPro" id="IPR036148">
    <property type="entry name" value="MmgE/PrpD_sf"/>
</dbReference>
<dbReference type="InterPro" id="IPR005656">
    <property type="entry name" value="MmgE_PrpD"/>
</dbReference>
<dbReference type="SUPFAM" id="SSF103378">
    <property type="entry name" value="2-methylcitrate dehydratase PrpD"/>
    <property type="match status" value="1"/>
</dbReference>
<dbReference type="GO" id="GO:0016829">
    <property type="term" value="F:lyase activity"/>
    <property type="evidence" value="ECO:0007669"/>
    <property type="project" value="InterPro"/>
</dbReference>
<dbReference type="AlphaFoldDB" id="A0A084B2G6"/>
<evidence type="ECO:0000256" key="2">
    <source>
        <dbReference type="SAM" id="Phobius"/>
    </source>
</evidence>
<dbReference type="InterPro" id="IPR042188">
    <property type="entry name" value="MmgE/PrpD_sf_2"/>
</dbReference>
<evidence type="ECO:0000256" key="1">
    <source>
        <dbReference type="ARBA" id="ARBA00006174"/>
    </source>
</evidence>
<name>A0A084B2G6_STACB</name>
<dbReference type="HOGENOM" id="CLU_026574_1_2_1"/>
<evidence type="ECO:0000313" key="4">
    <source>
        <dbReference type="EMBL" id="KEY71745.1"/>
    </source>
</evidence>
<keyword evidence="2" id="KW-1133">Transmembrane helix</keyword>
<feature type="domain" description="MmgE/PrpD N-terminal" evidence="3">
    <location>
        <begin position="1"/>
        <end position="242"/>
    </location>
</feature>
<gene>
    <name evidence="4" type="ORF">S7711_02971</name>
</gene>
<keyword evidence="5" id="KW-1185">Reference proteome</keyword>
<comment type="similarity">
    <text evidence="1">Belongs to the PrpD family.</text>
</comment>
<dbReference type="PANTHER" id="PTHR16943">
    <property type="entry name" value="2-METHYLCITRATE DEHYDRATASE-RELATED"/>
    <property type="match status" value="1"/>
</dbReference>
<keyword evidence="2" id="KW-0472">Membrane</keyword>
<accession>A0A084B2G6</accession>
<dbReference type="Gene3D" id="3.30.1330.120">
    <property type="entry name" value="2-methylcitrate dehydratase PrpD"/>
    <property type="match status" value="1"/>
</dbReference>